<dbReference type="Proteomes" id="UP000273854">
    <property type="component" value="Unassembled WGS sequence"/>
</dbReference>
<dbReference type="Pfam" id="PF06884">
    <property type="entry name" value="DUF1264"/>
    <property type="match status" value="1"/>
</dbReference>
<evidence type="ECO:0008006" key="4">
    <source>
        <dbReference type="Google" id="ProtNLM"/>
    </source>
</evidence>
<name>A0A3M5NZM5_PSEVI</name>
<evidence type="ECO:0000313" key="2">
    <source>
        <dbReference type="EMBL" id="RMT77226.1"/>
    </source>
</evidence>
<evidence type="ECO:0000313" key="3">
    <source>
        <dbReference type="Proteomes" id="UP000273854"/>
    </source>
</evidence>
<dbReference type="RefSeq" id="WP_259640742.1">
    <property type="nucleotide sequence ID" value="NZ_JAAMQQ010000001.1"/>
</dbReference>
<dbReference type="InterPro" id="IPR010686">
    <property type="entry name" value="OBAP-like"/>
</dbReference>
<accession>A0A3M5NZM5</accession>
<dbReference type="AlphaFoldDB" id="A0A3M5NZM5"/>
<sequence length="282" mass="30788">MIFTTLHRRLRKIHAPTPKQLALLATLAALSACNGTDTRPPVSSPGAEKQTSTAVLETGAAVLQSRPPLDALNTYLDGFHFYNGMMHSQMEAHHYCSILNEEVIQCVIYDGNVKEAHLMGVEYIISAKLFEGLPPGEKAYWHSHSHEVTSGQLIAPGIPEPAEHALMEKLVNTYGKTWHTWHTDKDKSLPLGVPQLMMGFTRDGQADPDMVNARDERMGVDSAAERDSRKDIKPQPVLPGANAWMNGKVIQVPDPSGTASHHPAARPAQEGDKGVNSRSPSP</sequence>
<dbReference type="EMBL" id="RBTP01000073">
    <property type="protein sequence ID" value="RMT77226.1"/>
    <property type="molecule type" value="Genomic_DNA"/>
</dbReference>
<feature type="region of interest" description="Disordered" evidence="1">
    <location>
        <begin position="219"/>
        <end position="282"/>
    </location>
</feature>
<feature type="compositionally biased region" description="Basic and acidic residues" evidence="1">
    <location>
        <begin position="219"/>
        <end position="233"/>
    </location>
</feature>
<evidence type="ECO:0000256" key="1">
    <source>
        <dbReference type="SAM" id="MobiDB-lite"/>
    </source>
</evidence>
<comment type="caution">
    <text evidence="2">The sequence shown here is derived from an EMBL/GenBank/DDBJ whole genome shotgun (WGS) entry which is preliminary data.</text>
</comment>
<protein>
    <recommendedName>
        <fullName evidence="4">Lipoprotein</fullName>
    </recommendedName>
</protein>
<dbReference type="PANTHER" id="PTHR31360:SF0">
    <property type="entry name" value="OIL BODY-ASSOCIATED PROTEIN 1B"/>
    <property type="match status" value="1"/>
</dbReference>
<gene>
    <name evidence="2" type="ORF">ALP40_03254</name>
</gene>
<organism evidence="2 3">
    <name type="scientific">Pseudomonas viridiflava</name>
    <name type="common">Phytomonas viridiflava</name>
    <dbReference type="NCBI Taxonomy" id="33069"/>
    <lineage>
        <taxon>Bacteria</taxon>
        <taxon>Pseudomonadati</taxon>
        <taxon>Pseudomonadota</taxon>
        <taxon>Gammaproteobacteria</taxon>
        <taxon>Pseudomonadales</taxon>
        <taxon>Pseudomonadaceae</taxon>
        <taxon>Pseudomonas</taxon>
    </lineage>
</organism>
<dbReference type="PANTHER" id="PTHR31360">
    <property type="match status" value="1"/>
</dbReference>
<reference evidence="2 3" key="1">
    <citation type="submission" date="2018-08" db="EMBL/GenBank/DDBJ databases">
        <title>Recombination of ecologically and evolutionarily significant loci maintains genetic cohesion in the Pseudomonas syringae species complex.</title>
        <authorList>
            <person name="Dillon M."/>
            <person name="Thakur S."/>
            <person name="Almeida R.N.D."/>
            <person name="Weir B.S."/>
            <person name="Guttman D.S."/>
        </authorList>
    </citation>
    <scope>NUCLEOTIDE SEQUENCE [LARGE SCALE GENOMIC DNA]</scope>
    <source>
        <strain evidence="2 3">ICMP 19473</strain>
    </source>
</reference>
<proteinExistence type="predicted"/>